<sequence length="155" mass="16347">MSRFGLPRRLLLGAALAPVAAQAAGTVGGGPAPEVSAFAEHRLALQLSEREPHRQDLVLSVANNVLKAYGPDKVAIEVVAFGPGIDLLRAESPRRSAVDSLVSQGVRFDLCLNTVETIARETGQRPALNPHAIPVEAGVVQLMTLAEAGYILVRP</sequence>
<dbReference type="Proteomes" id="UP001223420">
    <property type="component" value="Unassembled WGS sequence"/>
</dbReference>
<evidence type="ECO:0000313" key="2">
    <source>
        <dbReference type="EMBL" id="MDQ0545602.1"/>
    </source>
</evidence>
<organism evidence="2 3">
    <name type="scientific">Methylobacterium brachiatum</name>
    <dbReference type="NCBI Taxonomy" id="269660"/>
    <lineage>
        <taxon>Bacteria</taxon>
        <taxon>Pseudomonadati</taxon>
        <taxon>Pseudomonadota</taxon>
        <taxon>Alphaproteobacteria</taxon>
        <taxon>Hyphomicrobiales</taxon>
        <taxon>Methylobacteriaceae</taxon>
        <taxon>Methylobacterium</taxon>
    </lineage>
</organism>
<dbReference type="PANTHER" id="PTHR37691">
    <property type="entry name" value="BLR3518 PROTEIN"/>
    <property type="match status" value="1"/>
</dbReference>
<dbReference type="SUPFAM" id="SSF75169">
    <property type="entry name" value="DsrEFH-like"/>
    <property type="match status" value="1"/>
</dbReference>
<evidence type="ECO:0000256" key="1">
    <source>
        <dbReference type="SAM" id="SignalP"/>
    </source>
</evidence>
<protein>
    <submittedName>
        <fullName evidence="2">Intracellular sulfur oxidation DsrE/DsrF family protein</fullName>
    </submittedName>
</protein>
<proteinExistence type="predicted"/>
<gene>
    <name evidence="2" type="ORF">QO001_004546</name>
</gene>
<dbReference type="AlphaFoldDB" id="A0AAJ1TR74"/>
<dbReference type="PROSITE" id="PS51318">
    <property type="entry name" value="TAT"/>
    <property type="match status" value="1"/>
</dbReference>
<accession>A0AAJ1TR74</accession>
<feature type="chain" id="PRO_5042549323" evidence="1">
    <location>
        <begin position="24"/>
        <end position="155"/>
    </location>
</feature>
<reference evidence="2" key="1">
    <citation type="submission" date="2023-07" db="EMBL/GenBank/DDBJ databases">
        <title>Genomic Encyclopedia of Type Strains, Phase IV (KMG-IV): sequencing the most valuable type-strain genomes for metagenomic binning, comparative biology and taxonomic classification.</title>
        <authorList>
            <person name="Goeker M."/>
        </authorList>
    </citation>
    <scope>NUCLEOTIDE SEQUENCE</scope>
    <source>
        <strain evidence="2">DSM 19569</strain>
    </source>
</reference>
<name>A0AAJ1TR74_9HYPH</name>
<comment type="caution">
    <text evidence="2">The sequence shown here is derived from an EMBL/GenBank/DDBJ whole genome shotgun (WGS) entry which is preliminary data.</text>
</comment>
<evidence type="ECO:0000313" key="3">
    <source>
        <dbReference type="Proteomes" id="UP001223420"/>
    </source>
</evidence>
<feature type="signal peptide" evidence="1">
    <location>
        <begin position="1"/>
        <end position="23"/>
    </location>
</feature>
<dbReference type="InterPro" id="IPR006311">
    <property type="entry name" value="TAT_signal"/>
</dbReference>
<dbReference type="EMBL" id="JAUSWL010000009">
    <property type="protein sequence ID" value="MDQ0545602.1"/>
    <property type="molecule type" value="Genomic_DNA"/>
</dbReference>
<dbReference type="RefSeq" id="WP_007562697.1">
    <property type="nucleotide sequence ID" value="NZ_JAJALK010000010.1"/>
</dbReference>
<dbReference type="InterPro" id="IPR027396">
    <property type="entry name" value="DsrEFH-like"/>
</dbReference>
<keyword evidence="1" id="KW-0732">Signal</keyword>
<dbReference type="PANTHER" id="PTHR37691:SF1">
    <property type="entry name" value="BLR3518 PROTEIN"/>
    <property type="match status" value="1"/>
</dbReference>
<dbReference type="Gene3D" id="3.40.1260.10">
    <property type="entry name" value="DsrEFH-like"/>
    <property type="match status" value="1"/>
</dbReference>